<feature type="compositionally biased region" description="Basic and acidic residues" evidence="2">
    <location>
        <begin position="635"/>
        <end position="644"/>
    </location>
</feature>
<organism evidence="4 5">
    <name type="scientific">Stylonychia lemnae</name>
    <name type="common">Ciliate</name>
    <dbReference type="NCBI Taxonomy" id="5949"/>
    <lineage>
        <taxon>Eukaryota</taxon>
        <taxon>Sar</taxon>
        <taxon>Alveolata</taxon>
        <taxon>Ciliophora</taxon>
        <taxon>Intramacronucleata</taxon>
        <taxon>Spirotrichea</taxon>
        <taxon>Stichotrichia</taxon>
        <taxon>Sporadotrichida</taxon>
        <taxon>Oxytrichidae</taxon>
        <taxon>Stylonychinae</taxon>
        <taxon>Stylonychia</taxon>
    </lineage>
</organism>
<feature type="region of interest" description="Disordered" evidence="2">
    <location>
        <begin position="770"/>
        <end position="810"/>
    </location>
</feature>
<accession>A0A078ANP1</accession>
<feature type="coiled-coil region" evidence="1">
    <location>
        <begin position="508"/>
        <end position="535"/>
    </location>
</feature>
<feature type="compositionally biased region" description="Low complexity" evidence="2">
    <location>
        <begin position="1828"/>
        <end position="1841"/>
    </location>
</feature>
<feature type="compositionally biased region" description="Basic and acidic residues" evidence="2">
    <location>
        <begin position="216"/>
        <end position="234"/>
    </location>
</feature>
<feature type="region of interest" description="Disordered" evidence="2">
    <location>
        <begin position="185"/>
        <end position="251"/>
    </location>
</feature>
<keyword evidence="5" id="KW-1185">Reference proteome</keyword>
<keyword evidence="1" id="KW-0175">Coiled coil</keyword>
<dbReference type="OrthoDB" id="303744at2759"/>
<evidence type="ECO:0000313" key="5">
    <source>
        <dbReference type="Proteomes" id="UP000039865"/>
    </source>
</evidence>
<feature type="compositionally biased region" description="Low complexity" evidence="2">
    <location>
        <begin position="192"/>
        <end position="206"/>
    </location>
</feature>
<feature type="region of interest" description="Disordered" evidence="2">
    <location>
        <begin position="583"/>
        <end position="607"/>
    </location>
</feature>
<proteinExistence type="predicted"/>
<feature type="compositionally biased region" description="Basic and acidic residues" evidence="2">
    <location>
        <begin position="770"/>
        <end position="781"/>
    </location>
</feature>
<feature type="compositionally biased region" description="Low complexity" evidence="2">
    <location>
        <begin position="1857"/>
        <end position="1871"/>
    </location>
</feature>
<feature type="region of interest" description="Disordered" evidence="2">
    <location>
        <begin position="1314"/>
        <end position="1333"/>
    </location>
</feature>
<name>A0A078ANP1_STYLE</name>
<gene>
    <name evidence="4" type="primary">Contig1736.g1884</name>
    <name evidence="4" type="ORF">STYLEM_11959</name>
</gene>
<feature type="compositionally biased region" description="Basic and acidic residues" evidence="2">
    <location>
        <begin position="1000"/>
        <end position="1025"/>
    </location>
</feature>
<reference evidence="4 5" key="1">
    <citation type="submission" date="2014-06" db="EMBL/GenBank/DDBJ databases">
        <authorList>
            <person name="Swart Estienne"/>
        </authorList>
    </citation>
    <scope>NUCLEOTIDE SEQUENCE [LARGE SCALE GENOMIC DNA]</scope>
    <source>
        <strain evidence="4 5">130c</strain>
    </source>
</reference>
<protein>
    <submittedName>
        <fullName evidence="4">Iq calmodulin-binding motif family protein</fullName>
    </submittedName>
</protein>
<dbReference type="OMA" id="LTYIFWQ"/>
<feature type="region of interest" description="Disordered" evidence="2">
    <location>
        <begin position="1828"/>
        <end position="1874"/>
    </location>
</feature>
<dbReference type="InParanoid" id="A0A078ANP1"/>
<feature type="compositionally biased region" description="Basic and acidic residues" evidence="2">
    <location>
        <begin position="799"/>
        <end position="810"/>
    </location>
</feature>
<feature type="compositionally biased region" description="Basic residues" evidence="2">
    <location>
        <begin position="783"/>
        <end position="798"/>
    </location>
</feature>
<dbReference type="PROSITE" id="PS50096">
    <property type="entry name" value="IQ"/>
    <property type="match status" value="1"/>
</dbReference>
<dbReference type="Proteomes" id="UP000039865">
    <property type="component" value="Unassembled WGS sequence"/>
</dbReference>
<evidence type="ECO:0000256" key="1">
    <source>
        <dbReference type="SAM" id="Coils"/>
    </source>
</evidence>
<evidence type="ECO:0000256" key="2">
    <source>
        <dbReference type="SAM" id="MobiDB-lite"/>
    </source>
</evidence>
<dbReference type="InterPro" id="IPR025486">
    <property type="entry name" value="DUF4378"/>
</dbReference>
<evidence type="ECO:0000259" key="3">
    <source>
        <dbReference type="Pfam" id="PF14309"/>
    </source>
</evidence>
<sequence>MERKSLQNKRDYNLPISKNQKQINIISNTSSIRIINFAERFDISKQLRKSKADSGNAPRQIENSSRSNSIKGRKLSFCDAQLTVSQNTLETIGTCLYFVIKYLDRVPLNQRERETFQRLSAAGLAVNGIGNGFSSNIESNTTQNQQDQYKSFSMIPPFTSKTNRSPLKENQVKTQFNVYSNYNQKIKKQEQQKQTSKQQNQNQTKQPATSFLLTFNKDKSDSPRDNRKRSEEQLKTYGNNKSGHKNKENDKNVYLFNQQSNVFNNKMSSIDFDVELIPQHIQLQKNDSKDQQPIQRILKANIIKESRIKKLEQEGEKIKQHFLKQQNSSNKKRAKTSFDNRFSTPSTIVKDNLKKHGQKQKKVFQQILVQEVQKTIKQQQNKVKNQLIRERNQNPSQVKQKLKEQNKSVLIYQKPNQNAPLAIIKEQQSINQKQVNKTIDEGLKMKSKSPIKSFHQGRNKDMPLKVSNEQQQKKKKYDLGLEIFELKKEMGMYGEDKQQLSIEKILTERSKKKKIQKLKKELIKAQQEQNEVYINQKKHQENPQLQKLISKQFKKRIKQQKQEKILEIISHQKVMANLKTLNEQTESKRHHKRKEFQKENNQRGNNFKTVQDIDTSTNIIKGKDIINGQVSIPSQKEKDNRKSMLEQNNRSVSQKRQKAQSRIDKFSPPKNNQNNQVAINNRKKLKIKQSFVKEQNIPKSSRISLLDPVNKIQVQIPKTKIIYSYVSNDNQIAKSNKNLKQISPQKDVYNNQMKKSVSKQRLIKKIMKQLEKQKDSQESFRRQNQRSRSKSLNRKHSYKEKGQQADHRIISIDTPNLNSNRLHILNQKSQISKSSATTHRMQQLDSPHRTKQLDFIQNPERLVKQKTNQDVDTSAISDNVMIDDEMMIFCVLTTAASIIQRNFRNYLLKKNRRFILQNQLVQEYQQNVSLNQTNQEIFLSENQVLSESTKLENRFLPISALSNKNLNDLKKKTPKHTFSFGNYEDNNQSSNPQISVQNKTIEKQKSPDKKSVQKAKQQIEDKSFRLDSSLVEDSRPQFPPDSKDIYLSSFNQYKSSQEESKHISSQNNSSKDLDRLLNINDKFKYALRNLAEKQKQVNILDKFKAKNDKKPQRQAQISDLQLELEQIYQQNKLESNRVQRNQHFINESYGKHSQSQTHQEYLMESLQEQINMINGDNQNSQVELSKMSIEFEDESEDAIQSELQIPQQQDPQKAPVASISESQNAYQFQQKIDPQKHNNIIEVKRVLNDELRFNEDSQISSLLSSKGDQTDKIIKFSPINTNEELIEAAINESNSLNNEESLMINDSNIQSKVDETQKQISNSDQFDQKENQQQNISIQDISRHEIKIEDFVNYPIFGYKVKNESVLDNSKAEKLSKSERNSKIYNPIDDDEEEKFDIKQMQNLFSQQPTKTNMIEDKKPMLRMMFGDEKFLNNHDLDLQILSLEGTPREGSAPPTHRLMTENPYFLATNGSIFERNPFKEFTTNKLNEVLANKNYNEIAQLKEDALKYQEKLEKGYINRLERREELSPKSSQRRKYELERWVSSERKKVQEKVEDNRPINLFDLEQERREAAIIIDNVNKKAKDIKFQLQMKKLESPIHIQDQLQTYKKHIKIQPSQSSSSSGDDSSSQIDISIEEEMKETIKDQMKKSEEIPELELQKKINENLRVIESLNQQMDLTPKEKDRTYDFAKTSNQKDELPTAMLEISFEDDEDDFEEFKFLQEKNKEDAELLIRLGKLQQLKDEQNFISQQEDSVDHFSQQEKLTQQKIENADRVSEMIFTEFIHQETDVFLINFLMKQKDLIRYQAQEQLQRQEVSQFDISNYNSNQQEHQFQNQQSPQQHVSLRSVTVSEEDMPSQKQLNQQNSLSPQQYKDDSKIVQLQNEKYSQIVKPNPILEASLKELTHQSREQIKRLGIDTSIESIEQYINEIFSQITVRREQFLQAFITPIYKNPLEILANLQRPDYGDMEAGMDFTNSLAYILNVQLYLTLEKARENSISNDDELTDMISESQHIHNKVIFDSVNEALNQVRPYGNQGEPMPWSKKPRKNLMFMFDTTENLDQILYDVKTKVVSWSRTKAGALPPKYGGTIEFHSQTQQMDEEQFAHQREKCLAQLLAQDLIQQEEKWLDYEMEEAQVKIDLSDIILEHLIGETVDILNNVKNPRVSPTYSQ</sequence>
<feature type="domain" description="DUF4378" evidence="3">
    <location>
        <begin position="1976"/>
        <end position="2152"/>
    </location>
</feature>
<evidence type="ECO:0000313" key="4">
    <source>
        <dbReference type="EMBL" id="CDW82922.1"/>
    </source>
</evidence>
<feature type="region of interest" description="Disordered" evidence="2">
    <location>
        <begin position="631"/>
        <end position="676"/>
    </location>
</feature>
<dbReference type="EMBL" id="CCKQ01011369">
    <property type="protein sequence ID" value="CDW82922.1"/>
    <property type="molecule type" value="Genomic_DNA"/>
</dbReference>
<feature type="region of interest" description="Disordered" evidence="2">
    <location>
        <begin position="49"/>
        <end position="68"/>
    </location>
</feature>
<dbReference type="Pfam" id="PF14309">
    <property type="entry name" value="DUF4378"/>
    <property type="match status" value="1"/>
</dbReference>
<feature type="region of interest" description="Disordered" evidence="2">
    <location>
        <begin position="1000"/>
        <end position="1045"/>
    </location>
</feature>